<feature type="compositionally biased region" description="Polar residues" evidence="1">
    <location>
        <begin position="1"/>
        <end position="12"/>
    </location>
</feature>
<dbReference type="AlphaFoldDB" id="A0A1L9VH81"/>
<dbReference type="EMBL" id="KV878900">
    <property type="protein sequence ID" value="OJJ83232.1"/>
    <property type="molecule type" value="Genomic_DNA"/>
</dbReference>
<accession>A0A1L9VH81</accession>
<gene>
    <name evidence="2" type="ORF">ASPGLDRAFT_48630</name>
</gene>
<dbReference type="Proteomes" id="UP000184300">
    <property type="component" value="Unassembled WGS sequence"/>
</dbReference>
<reference evidence="3" key="1">
    <citation type="journal article" date="2017" name="Genome Biol.">
        <title>Comparative genomics reveals high biological diversity and specific adaptations in the industrially and medically important fungal genus Aspergillus.</title>
        <authorList>
            <person name="de Vries R.P."/>
            <person name="Riley R."/>
            <person name="Wiebenga A."/>
            <person name="Aguilar-Osorio G."/>
            <person name="Amillis S."/>
            <person name="Uchima C.A."/>
            <person name="Anderluh G."/>
            <person name="Asadollahi M."/>
            <person name="Askin M."/>
            <person name="Barry K."/>
            <person name="Battaglia E."/>
            <person name="Bayram O."/>
            <person name="Benocci T."/>
            <person name="Braus-Stromeyer S.A."/>
            <person name="Caldana C."/>
            <person name="Canovas D."/>
            <person name="Cerqueira G.C."/>
            <person name="Chen F."/>
            <person name="Chen W."/>
            <person name="Choi C."/>
            <person name="Clum A."/>
            <person name="Dos Santos R.A."/>
            <person name="Damasio A.R."/>
            <person name="Diallinas G."/>
            <person name="Emri T."/>
            <person name="Fekete E."/>
            <person name="Flipphi M."/>
            <person name="Freyberg S."/>
            <person name="Gallo A."/>
            <person name="Gournas C."/>
            <person name="Habgood R."/>
            <person name="Hainaut M."/>
            <person name="Harispe M.L."/>
            <person name="Henrissat B."/>
            <person name="Hilden K.S."/>
            <person name="Hope R."/>
            <person name="Hossain A."/>
            <person name="Karabika E."/>
            <person name="Karaffa L."/>
            <person name="Karanyi Z."/>
            <person name="Krasevec N."/>
            <person name="Kuo A."/>
            <person name="Kusch H."/>
            <person name="LaButti K."/>
            <person name="Lagendijk E.L."/>
            <person name="Lapidus A."/>
            <person name="Levasseur A."/>
            <person name="Lindquist E."/>
            <person name="Lipzen A."/>
            <person name="Logrieco A.F."/>
            <person name="MacCabe A."/>
            <person name="Maekelae M.R."/>
            <person name="Malavazi I."/>
            <person name="Melin P."/>
            <person name="Meyer V."/>
            <person name="Mielnichuk N."/>
            <person name="Miskei M."/>
            <person name="Molnar A.P."/>
            <person name="Mule G."/>
            <person name="Ngan C.Y."/>
            <person name="Orejas M."/>
            <person name="Orosz E."/>
            <person name="Ouedraogo J.P."/>
            <person name="Overkamp K.M."/>
            <person name="Park H.-S."/>
            <person name="Perrone G."/>
            <person name="Piumi F."/>
            <person name="Punt P.J."/>
            <person name="Ram A.F."/>
            <person name="Ramon A."/>
            <person name="Rauscher S."/>
            <person name="Record E."/>
            <person name="Riano-Pachon D.M."/>
            <person name="Robert V."/>
            <person name="Roehrig J."/>
            <person name="Ruller R."/>
            <person name="Salamov A."/>
            <person name="Salih N.S."/>
            <person name="Samson R.A."/>
            <person name="Sandor E."/>
            <person name="Sanguinetti M."/>
            <person name="Schuetze T."/>
            <person name="Sepcic K."/>
            <person name="Shelest E."/>
            <person name="Sherlock G."/>
            <person name="Sophianopoulou V."/>
            <person name="Squina F.M."/>
            <person name="Sun H."/>
            <person name="Susca A."/>
            <person name="Todd R.B."/>
            <person name="Tsang A."/>
            <person name="Unkles S.E."/>
            <person name="van de Wiele N."/>
            <person name="van Rossen-Uffink D."/>
            <person name="Oliveira J.V."/>
            <person name="Vesth T.C."/>
            <person name="Visser J."/>
            <person name="Yu J.-H."/>
            <person name="Zhou M."/>
            <person name="Andersen M.R."/>
            <person name="Archer D.B."/>
            <person name="Baker S.E."/>
            <person name="Benoit I."/>
            <person name="Brakhage A.A."/>
            <person name="Braus G.H."/>
            <person name="Fischer R."/>
            <person name="Frisvad J.C."/>
            <person name="Goldman G.H."/>
            <person name="Houbraken J."/>
            <person name="Oakley B."/>
            <person name="Pocsi I."/>
            <person name="Scazzocchio C."/>
            <person name="Seiboth B."/>
            <person name="vanKuyk P.A."/>
            <person name="Wortman J."/>
            <person name="Dyer P.S."/>
            <person name="Grigoriev I.V."/>
        </authorList>
    </citation>
    <scope>NUCLEOTIDE SEQUENCE [LARGE SCALE GENOMIC DNA]</scope>
    <source>
        <strain evidence="3">CBS 516.65</strain>
    </source>
</reference>
<organism evidence="2 3">
    <name type="scientific">Aspergillus glaucus CBS 516.65</name>
    <dbReference type="NCBI Taxonomy" id="1160497"/>
    <lineage>
        <taxon>Eukaryota</taxon>
        <taxon>Fungi</taxon>
        <taxon>Dikarya</taxon>
        <taxon>Ascomycota</taxon>
        <taxon>Pezizomycotina</taxon>
        <taxon>Eurotiomycetes</taxon>
        <taxon>Eurotiomycetidae</taxon>
        <taxon>Eurotiales</taxon>
        <taxon>Aspergillaceae</taxon>
        <taxon>Aspergillus</taxon>
        <taxon>Aspergillus subgen. Aspergillus</taxon>
    </lineage>
</organism>
<dbReference type="VEuPathDB" id="FungiDB:ASPGLDRAFT_48630"/>
<feature type="region of interest" description="Disordered" evidence="1">
    <location>
        <begin position="1"/>
        <end position="37"/>
    </location>
</feature>
<protein>
    <submittedName>
        <fullName evidence="2">Uncharacterized protein</fullName>
    </submittedName>
</protein>
<evidence type="ECO:0000313" key="3">
    <source>
        <dbReference type="Proteomes" id="UP000184300"/>
    </source>
</evidence>
<name>A0A1L9VH81_ASPGL</name>
<dbReference type="GeneID" id="34463196"/>
<proteinExistence type="predicted"/>
<evidence type="ECO:0000313" key="2">
    <source>
        <dbReference type="EMBL" id="OJJ83232.1"/>
    </source>
</evidence>
<dbReference type="RefSeq" id="XP_022399930.1">
    <property type="nucleotide sequence ID" value="XM_022546935.1"/>
</dbReference>
<evidence type="ECO:0000256" key="1">
    <source>
        <dbReference type="SAM" id="MobiDB-lite"/>
    </source>
</evidence>
<sequence length="52" mass="5537">MAIAGVNTQTDYPPTPVPTTSRDCHPIPKTGKYPSVLLVHPPSTHGWEIGNG</sequence>
<keyword evidence="3" id="KW-1185">Reference proteome</keyword>